<evidence type="ECO:0000313" key="4">
    <source>
        <dbReference type="Proteomes" id="UP001319827"/>
    </source>
</evidence>
<organism evidence="3 4">
    <name type="scientific">Desulfuromonas versatilis</name>
    <dbReference type="NCBI Taxonomy" id="2802975"/>
    <lineage>
        <taxon>Bacteria</taxon>
        <taxon>Pseudomonadati</taxon>
        <taxon>Thermodesulfobacteriota</taxon>
        <taxon>Desulfuromonadia</taxon>
        <taxon>Desulfuromonadales</taxon>
        <taxon>Desulfuromonadaceae</taxon>
        <taxon>Desulfuromonas</taxon>
    </lineage>
</organism>
<protein>
    <submittedName>
        <fullName evidence="3">DNA mismatch repair protein MutS</fullName>
    </submittedName>
</protein>
<keyword evidence="4" id="KW-1185">Reference proteome</keyword>
<feature type="compositionally biased region" description="Pro residues" evidence="1">
    <location>
        <begin position="80"/>
        <end position="90"/>
    </location>
</feature>
<feature type="compositionally biased region" description="Polar residues" evidence="1">
    <location>
        <begin position="23"/>
        <end position="35"/>
    </location>
</feature>
<dbReference type="PROSITE" id="PS50828">
    <property type="entry name" value="SMR"/>
    <property type="match status" value="1"/>
</dbReference>
<dbReference type="Pfam" id="PF01713">
    <property type="entry name" value="Smr"/>
    <property type="match status" value="1"/>
</dbReference>
<feature type="region of interest" description="Disordered" evidence="1">
    <location>
        <begin position="120"/>
        <end position="140"/>
    </location>
</feature>
<feature type="domain" description="Smr" evidence="2">
    <location>
        <begin position="150"/>
        <end position="232"/>
    </location>
</feature>
<accession>A0ABM8HNQ2</accession>
<gene>
    <name evidence="3" type="ORF">DESUT3_15650</name>
</gene>
<reference evidence="3 4" key="1">
    <citation type="journal article" date="2016" name="C (Basel)">
        <title>Selective Growth of and Electricity Production by Marine Exoelectrogenic Bacteria in Self-Aggregated Hydrogel of Microbially Reduced Graphene Oxide.</title>
        <authorList>
            <person name="Yoshida N."/>
            <person name="Goto Y."/>
            <person name="Miyata Y."/>
        </authorList>
    </citation>
    <scope>NUCLEOTIDE SEQUENCE [LARGE SCALE GENOMIC DNA]</scope>
    <source>
        <strain evidence="3 4">NIT-T3</strain>
    </source>
</reference>
<dbReference type="PANTHER" id="PTHR35562">
    <property type="entry name" value="DNA ENDONUCLEASE SMRA-RELATED"/>
    <property type="match status" value="1"/>
</dbReference>
<dbReference type="Gene3D" id="3.30.1370.110">
    <property type="match status" value="1"/>
</dbReference>
<dbReference type="InterPro" id="IPR036063">
    <property type="entry name" value="Smr_dom_sf"/>
</dbReference>
<dbReference type="EMBL" id="AP024355">
    <property type="protein sequence ID" value="BCR04496.1"/>
    <property type="molecule type" value="Genomic_DNA"/>
</dbReference>
<proteinExistence type="predicted"/>
<evidence type="ECO:0000313" key="3">
    <source>
        <dbReference type="EMBL" id="BCR04496.1"/>
    </source>
</evidence>
<evidence type="ECO:0000259" key="2">
    <source>
        <dbReference type="PROSITE" id="PS50828"/>
    </source>
</evidence>
<dbReference type="SUPFAM" id="SSF160443">
    <property type="entry name" value="SMR domain-like"/>
    <property type="match status" value="1"/>
</dbReference>
<sequence length="238" mass="26199">MSDRNKKDKDLNNNPFKALKGLSVSQPGKKSTSPATAEKSPSPRPAAAPPEQLSEEDLFAREMGLLGVTPKPEGEHSEPPPKAPPAPPAAGKPAQREPATEEELFLDSLGKMDRVFRDEFTQEDSSATPAAQGRRQRQLRRGKLVPEDQLDLHGMTRDEAGERVRYFLENSIYHGRRTVLVVTGRGLGSAGEPVLRAEVERLLGQELRELVLEWGRAPRQYGGEGALVVFLRGGRENH</sequence>
<dbReference type="Proteomes" id="UP001319827">
    <property type="component" value="Chromosome"/>
</dbReference>
<dbReference type="InterPro" id="IPR002625">
    <property type="entry name" value="Smr_dom"/>
</dbReference>
<feature type="compositionally biased region" description="Basic and acidic residues" evidence="1">
    <location>
        <begin position="1"/>
        <end position="11"/>
    </location>
</feature>
<dbReference type="PANTHER" id="PTHR35562:SF2">
    <property type="entry name" value="DNA ENDONUCLEASE SMRA-RELATED"/>
    <property type="match status" value="1"/>
</dbReference>
<evidence type="ECO:0000256" key="1">
    <source>
        <dbReference type="SAM" id="MobiDB-lite"/>
    </source>
</evidence>
<name>A0ABM8HNQ2_9BACT</name>
<dbReference type="RefSeq" id="WP_221251961.1">
    <property type="nucleotide sequence ID" value="NZ_AP024355.1"/>
</dbReference>
<feature type="region of interest" description="Disordered" evidence="1">
    <location>
        <begin position="1"/>
        <end position="100"/>
    </location>
</feature>
<reference evidence="3 4" key="2">
    <citation type="journal article" date="2021" name="Int. J. Syst. Evol. Microbiol.">
        <title>Isolation and Polyphasic Characterization of Desulfuromonas versatilis sp. Nov., an Electrogenic Bacteria Capable of Versatile Metabolism Isolated from a Graphene Oxide-Reducing Enrichment Culture.</title>
        <authorList>
            <person name="Xie L."/>
            <person name="Yoshida N."/>
            <person name="Ishii S."/>
            <person name="Meng L."/>
        </authorList>
    </citation>
    <scope>NUCLEOTIDE SEQUENCE [LARGE SCALE GENOMIC DNA]</scope>
    <source>
        <strain evidence="3 4">NIT-T3</strain>
    </source>
</reference>
<dbReference type="SMART" id="SM00463">
    <property type="entry name" value="SMR"/>
    <property type="match status" value="1"/>
</dbReference>